<evidence type="ECO:0000313" key="4">
    <source>
        <dbReference type="Proteomes" id="UP000636505"/>
    </source>
</evidence>
<keyword evidence="1" id="KW-0238">DNA-binding</keyword>
<dbReference type="EMBL" id="JADEXG010000050">
    <property type="protein sequence ID" value="MBE9079211.1"/>
    <property type="molecule type" value="Genomic_DNA"/>
</dbReference>
<comment type="caution">
    <text evidence="3">The sequence shown here is derived from an EMBL/GenBank/DDBJ whole genome shotgun (WGS) entry which is preliminary data.</text>
</comment>
<organism evidence="3 4">
    <name type="scientific">Vasconcelosia minhoensis LEGE 07310</name>
    <dbReference type="NCBI Taxonomy" id="915328"/>
    <lineage>
        <taxon>Bacteria</taxon>
        <taxon>Bacillati</taxon>
        <taxon>Cyanobacteriota</taxon>
        <taxon>Cyanophyceae</taxon>
        <taxon>Nodosilineales</taxon>
        <taxon>Cymatolegaceae</taxon>
        <taxon>Vasconcelosia</taxon>
        <taxon>Vasconcelosia minhoensis</taxon>
    </lineage>
</organism>
<gene>
    <name evidence="3" type="ORF">IQ241_18220</name>
</gene>
<protein>
    <recommendedName>
        <fullName evidence="2">Integrase SAM-like N-terminal domain-containing protein</fullName>
    </recommendedName>
</protein>
<dbReference type="InterPro" id="IPR004107">
    <property type="entry name" value="Integrase_SAM-like_N"/>
</dbReference>
<accession>A0A8J7AHH2</accession>
<dbReference type="Pfam" id="PF13495">
    <property type="entry name" value="Phage_int_SAM_4"/>
    <property type="match status" value="1"/>
</dbReference>
<name>A0A8J7AHH2_9CYAN</name>
<keyword evidence="4" id="KW-1185">Reference proteome</keyword>
<reference evidence="3" key="1">
    <citation type="submission" date="2020-10" db="EMBL/GenBank/DDBJ databases">
        <authorList>
            <person name="Castelo-Branco R."/>
            <person name="Eusebio N."/>
            <person name="Adriana R."/>
            <person name="Vieira A."/>
            <person name="Brugerolle De Fraissinette N."/>
            <person name="Rezende De Castro R."/>
            <person name="Schneider M.P."/>
            <person name="Vasconcelos V."/>
            <person name="Leao P.N."/>
        </authorList>
    </citation>
    <scope>NUCLEOTIDE SEQUENCE</scope>
    <source>
        <strain evidence="3">LEGE 07310</strain>
    </source>
</reference>
<dbReference type="RefSeq" id="WP_193909934.1">
    <property type="nucleotide sequence ID" value="NZ_JADEXG010000050.1"/>
</dbReference>
<sequence>MTQSQSPRLLDQVRESIRLKHFSLSIEKSCVYYIRDFILFHGDRHPKEMA</sequence>
<evidence type="ECO:0000259" key="2">
    <source>
        <dbReference type="Pfam" id="PF13495"/>
    </source>
</evidence>
<proteinExistence type="predicted"/>
<dbReference type="InterPro" id="IPR010998">
    <property type="entry name" value="Integrase_recombinase_N"/>
</dbReference>
<dbReference type="AlphaFoldDB" id="A0A8J7AHH2"/>
<dbReference type="GO" id="GO:0003677">
    <property type="term" value="F:DNA binding"/>
    <property type="evidence" value="ECO:0007669"/>
    <property type="project" value="UniProtKB-KW"/>
</dbReference>
<feature type="domain" description="Integrase SAM-like N-terminal" evidence="2">
    <location>
        <begin position="9"/>
        <end position="49"/>
    </location>
</feature>
<evidence type="ECO:0000256" key="1">
    <source>
        <dbReference type="ARBA" id="ARBA00023125"/>
    </source>
</evidence>
<dbReference type="Proteomes" id="UP000636505">
    <property type="component" value="Unassembled WGS sequence"/>
</dbReference>
<evidence type="ECO:0000313" key="3">
    <source>
        <dbReference type="EMBL" id="MBE9079211.1"/>
    </source>
</evidence>
<dbReference type="Gene3D" id="1.10.150.130">
    <property type="match status" value="1"/>
</dbReference>